<keyword evidence="5" id="KW-1185">Reference proteome</keyword>
<evidence type="ECO:0000313" key="5">
    <source>
        <dbReference type="Proteomes" id="UP000663829"/>
    </source>
</evidence>
<dbReference type="PANTHER" id="PTHR24157">
    <property type="entry name" value="ANKYRIN REPEAT, SAM AND BASIC LEUCINE ZIPPER DOMAIN-CONTAINING PROTEIN 1"/>
    <property type="match status" value="1"/>
</dbReference>
<keyword evidence="1" id="KW-0040">ANK repeat</keyword>
<dbReference type="InterPro" id="IPR002110">
    <property type="entry name" value="Ankyrin_rpt"/>
</dbReference>
<reference evidence="3" key="1">
    <citation type="submission" date="2021-02" db="EMBL/GenBank/DDBJ databases">
        <authorList>
            <person name="Nowell W R."/>
        </authorList>
    </citation>
    <scope>NUCLEOTIDE SEQUENCE</scope>
</reference>
<feature type="repeat" description="ANK" evidence="1">
    <location>
        <begin position="220"/>
        <end position="252"/>
    </location>
</feature>
<feature type="non-terminal residue" evidence="3">
    <location>
        <position position="1"/>
    </location>
</feature>
<evidence type="ECO:0000256" key="1">
    <source>
        <dbReference type="PROSITE-ProRule" id="PRU00023"/>
    </source>
</evidence>
<dbReference type="SUPFAM" id="SSF48403">
    <property type="entry name" value="Ankyrin repeat"/>
    <property type="match status" value="1"/>
</dbReference>
<evidence type="ECO:0000256" key="2">
    <source>
        <dbReference type="SAM" id="MobiDB-lite"/>
    </source>
</evidence>
<dbReference type="EMBL" id="CAJOBC010082619">
    <property type="protein sequence ID" value="CAF4289259.1"/>
    <property type="molecule type" value="Genomic_DNA"/>
</dbReference>
<accession>A0A815KF06</accession>
<comment type="caution">
    <text evidence="3">The sequence shown here is derived from an EMBL/GenBank/DDBJ whole genome shotgun (WGS) entry which is preliminary data.</text>
</comment>
<dbReference type="PROSITE" id="PS50297">
    <property type="entry name" value="ANK_REP_REGION"/>
    <property type="match status" value="2"/>
</dbReference>
<dbReference type="SMART" id="SM00248">
    <property type="entry name" value="ANK"/>
    <property type="match status" value="4"/>
</dbReference>
<dbReference type="Proteomes" id="UP000663829">
    <property type="component" value="Unassembled WGS sequence"/>
</dbReference>
<dbReference type="Gene3D" id="1.25.40.20">
    <property type="entry name" value="Ankyrin repeat-containing domain"/>
    <property type="match status" value="1"/>
</dbReference>
<protein>
    <submittedName>
        <fullName evidence="3">Uncharacterized protein</fullName>
    </submittedName>
</protein>
<feature type="compositionally biased region" description="Basic and acidic residues" evidence="2">
    <location>
        <begin position="15"/>
        <end position="32"/>
    </location>
</feature>
<dbReference type="Proteomes" id="UP000681722">
    <property type="component" value="Unassembled WGS sequence"/>
</dbReference>
<dbReference type="OrthoDB" id="194358at2759"/>
<dbReference type="AlphaFoldDB" id="A0A815KF06"/>
<dbReference type="GO" id="GO:0071546">
    <property type="term" value="C:pi-body"/>
    <property type="evidence" value="ECO:0007669"/>
    <property type="project" value="TreeGrafter"/>
</dbReference>
<organism evidence="3 5">
    <name type="scientific">Didymodactylos carnosus</name>
    <dbReference type="NCBI Taxonomy" id="1234261"/>
    <lineage>
        <taxon>Eukaryota</taxon>
        <taxon>Metazoa</taxon>
        <taxon>Spiralia</taxon>
        <taxon>Gnathifera</taxon>
        <taxon>Rotifera</taxon>
        <taxon>Eurotatoria</taxon>
        <taxon>Bdelloidea</taxon>
        <taxon>Philodinida</taxon>
        <taxon>Philodinidae</taxon>
        <taxon>Didymodactylos</taxon>
    </lineage>
</organism>
<dbReference type="PANTHER" id="PTHR24157:SF3">
    <property type="entry name" value="ANKYRIN REPEAT, SAM AND BASIC LEUCINE ZIPPER DOMAIN-CONTAINING PROTEIN 1"/>
    <property type="match status" value="1"/>
</dbReference>
<feature type="repeat" description="ANK" evidence="1">
    <location>
        <begin position="187"/>
        <end position="219"/>
    </location>
</feature>
<dbReference type="EMBL" id="CAJNOQ010017208">
    <property type="protein sequence ID" value="CAF1395061.1"/>
    <property type="molecule type" value="Genomic_DNA"/>
</dbReference>
<gene>
    <name evidence="3" type="ORF">GPM918_LOCUS32989</name>
    <name evidence="4" type="ORF">SRO942_LOCUS33661</name>
</gene>
<name>A0A815KF06_9BILA</name>
<feature type="compositionally biased region" description="Polar residues" evidence="2">
    <location>
        <begin position="1"/>
        <end position="14"/>
    </location>
</feature>
<dbReference type="InterPro" id="IPR036770">
    <property type="entry name" value="Ankyrin_rpt-contain_sf"/>
</dbReference>
<evidence type="ECO:0000313" key="3">
    <source>
        <dbReference type="EMBL" id="CAF1395061.1"/>
    </source>
</evidence>
<sequence>MTSTLLQNGNSHLISSKEDDTAESDARSRTSSDSDNEETLDIRRLKSRLLTTKLSESSFSRSTKSNSPSTDIEHRIKLATDKGDLVTLCQLYKDNKMDVEQRFTCGWNSLIYASYMCQLEIVKYLVEQKGANVNGGANQECSPLMACCMATHSCCKSTISSIAQNQYLCCKYLLEHGAQVEPTTSSVTTTPLMYASRFGHSHLIQLLIDSGADLNRRDEKGWCPLLMATQHGHLDIVKHLVQNGAETKIKTNQGLTAQDIAKHLQFTNIYTYLTQAEDISVSKKELSI</sequence>
<feature type="region of interest" description="Disordered" evidence="2">
    <location>
        <begin position="1"/>
        <end position="39"/>
    </location>
</feature>
<dbReference type="PROSITE" id="PS50088">
    <property type="entry name" value="ANK_REPEAT"/>
    <property type="match status" value="2"/>
</dbReference>
<dbReference type="Pfam" id="PF12796">
    <property type="entry name" value="Ank_2"/>
    <property type="match status" value="2"/>
</dbReference>
<evidence type="ECO:0000313" key="4">
    <source>
        <dbReference type="EMBL" id="CAF4289259.1"/>
    </source>
</evidence>
<proteinExistence type="predicted"/>